<gene>
    <name evidence="1" type="ORF">DFR69_102790</name>
</gene>
<comment type="caution">
    <text evidence="1">The sequence shown here is derived from an EMBL/GenBank/DDBJ whole genome shotgun (WGS) entry which is preliminary data.</text>
</comment>
<protein>
    <recommendedName>
        <fullName evidence="3">Mutator family transposase</fullName>
    </recommendedName>
</protein>
<dbReference type="EMBL" id="QGTL01000002">
    <property type="protein sequence ID" value="PWV79724.1"/>
    <property type="molecule type" value="Genomic_DNA"/>
</dbReference>
<dbReference type="Proteomes" id="UP000246410">
    <property type="component" value="Unassembled WGS sequence"/>
</dbReference>
<organism evidence="1 2">
    <name type="scientific">Nocardia neocaledoniensis</name>
    <dbReference type="NCBI Taxonomy" id="236511"/>
    <lineage>
        <taxon>Bacteria</taxon>
        <taxon>Bacillati</taxon>
        <taxon>Actinomycetota</taxon>
        <taxon>Actinomycetes</taxon>
        <taxon>Mycobacteriales</taxon>
        <taxon>Nocardiaceae</taxon>
        <taxon>Nocardia</taxon>
    </lineage>
</organism>
<dbReference type="AlphaFoldDB" id="A0A317NZX0"/>
<evidence type="ECO:0008006" key="3">
    <source>
        <dbReference type="Google" id="ProtNLM"/>
    </source>
</evidence>
<keyword evidence="2" id="KW-1185">Reference proteome</keyword>
<evidence type="ECO:0000313" key="2">
    <source>
        <dbReference type="Proteomes" id="UP000246410"/>
    </source>
</evidence>
<dbReference type="RefSeq" id="WP_244198146.1">
    <property type="nucleotide sequence ID" value="NZ_QGTL01000002.1"/>
</dbReference>
<dbReference type="NCBIfam" id="NF046112">
    <property type="entry name" value="MSMEG_6209_Nter"/>
    <property type="match status" value="1"/>
</dbReference>
<reference evidence="1 2" key="1">
    <citation type="submission" date="2018-05" db="EMBL/GenBank/DDBJ databases">
        <title>Genomic Encyclopedia of Type Strains, Phase IV (KMG-IV): sequencing the most valuable type-strain genomes for metagenomic binning, comparative biology and taxonomic classification.</title>
        <authorList>
            <person name="Goeker M."/>
        </authorList>
    </citation>
    <scope>NUCLEOTIDE SEQUENCE [LARGE SCALE GENOMIC DNA]</scope>
    <source>
        <strain evidence="1 2">DSM 44717</strain>
    </source>
</reference>
<evidence type="ECO:0000313" key="1">
    <source>
        <dbReference type="EMBL" id="PWV79724.1"/>
    </source>
</evidence>
<proteinExistence type="predicted"/>
<accession>A0A317NZX0</accession>
<name>A0A317NZX0_9NOCA</name>
<dbReference type="Gene3D" id="1.10.8.1060">
    <property type="entry name" value="Corynebacterium glutamicum thioredoxin-dependent arsenate reductase, N-terminal domain"/>
    <property type="match status" value="1"/>
</dbReference>
<sequence>MANEEDKHISEVVTRLEQRYPQIDADTVADIVHNAFQHFATSPIREFVPLLVERNADRVLSNSS</sequence>